<sequence length="132" mass="14200">MFCPPVCCLPACLPFPSLILLEFYTSFHPPPPLVTTNILPLKTNQSFVCQTDLILSLESYSNLRSLLTGLSPPHPSLLLSTPARPPASQLNTTAAPLPFIPFTVLPALTRRYSPSSPSLVLDPPVAGSWCSA</sequence>
<gene>
    <name evidence="1" type="ORF">BP00DRAFT_94069</name>
</gene>
<protein>
    <submittedName>
        <fullName evidence="1">Uncharacterized protein</fullName>
    </submittedName>
</protein>
<name>A0A2V5HM99_9EURO</name>
<evidence type="ECO:0000313" key="2">
    <source>
        <dbReference type="Proteomes" id="UP000248817"/>
    </source>
</evidence>
<evidence type="ECO:0000313" key="1">
    <source>
        <dbReference type="EMBL" id="PYI25605.1"/>
    </source>
</evidence>
<organism evidence="1 2">
    <name type="scientific">Aspergillus indologenus CBS 114.80</name>
    <dbReference type="NCBI Taxonomy" id="1450541"/>
    <lineage>
        <taxon>Eukaryota</taxon>
        <taxon>Fungi</taxon>
        <taxon>Dikarya</taxon>
        <taxon>Ascomycota</taxon>
        <taxon>Pezizomycotina</taxon>
        <taxon>Eurotiomycetes</taxon>
        <taxon>Eurotiomycetidae</taxon>
        <taxon>Eurotiales</taxon>
        <taxon>Aspergillaceae</taxon>
        <taxon>Aspergillus</taxon>
        <taxon>Aspergillus subgen. Circumdati</taxon>
    </lineage>
</organism>
<keyword evidence="2" id="KW-1185">Reference proteome</keyword>
<dbReference type="EMBL" id="KZ825636">
    <property type="protein sequence ID" value="PYI25605.1"/>
    <property type="molecule type" value="Genomic_DNA"/>
</dbReference>
<dbReference type="AlphaFoldDB" id="A0A2V5HM99"/>
<dbReference type="Proteomes" id="UP000248817">
    <property type="component" value="Unassembled WGS sequence"/>
</dbReference>
<reference evidence="1 2" key="1">
    <citation type="submission" date="2018-02" db="EMBL/GenBank/DDBJ databases">
        <title>The genomes of Aspergillus section Nigri reveals drivers in fungal speciation.</title>
        <authorList>
            <consortium name="DOE Joint Genome Institute"/>
            <person name="Vesth T.C."/>
            <person name="Nybo J."/>
            <person name="Theobald S."/>
            <person name="Brandl J."/>
            <person name="Frisvad J.C."/>
            <person name="Nielsen K.F."/>
            <person name="Lyhne E.K."/>
            <person name="Kogle M.E."/>
            <person name="Kuo A."/>
            <person name="Riley R."/>
            <person name="Clum A."/>
            <person name="Nolan M."/>
            <person name="Lipzen A."/>
            <person name="Salamov A."/>
            <person name="Henrissat B."/>
            <person name="Wiebenga A."/>
            <person name="De vries R.P."/>
            <person name="Grigoriev I.V."/>
            <person name="Mortensen U.H."/>
            <person name="Andersen M.R."/>
            <person name="Baker S.E."/>
        </authorList>
    </citation>
    <scope>NUCLEOTIDE SEQUENCE [LARGE SCALE GENOMIC DNA]</scope>
    <source>
        <strain evidence="1 2">CBS 114.80</strain>
    </source>
</reference>
<accession>A0A2V5HM99</accession>
<proteinExistence type="predicted"/>